<dbReference type="InterPro" id="IPR002504">
    <property type="entry name" value="NADK"/>
</dbReference>
<dbReference type="PANTHER" id="PTHR40697:SF2">
    <property type="entry name" value="ATP-NAD KINASE-RELATED"/>
    <property type="match status" value="1"/>
</dbReference>
<name>A0ABT2QYP6_9GAMM</name>
<dbReference type="InterPro" id="IPR017438">
    <property type="entry name" value="ATP-NAD_kinase_N"/>
</dbReference>
<dbReference type="PIRSF" id="PIRSF016907">
    <property type="entry name" value="Kin_ATP-NAD"/>
    <property type="match status" value="1"/>
</dbReference>
<reference evidence="1" key="1">
    <citation type="submission" date="2012-09" db="EMBL/GenBank/DDBJ databases">
        <title>Genome Sequence of alkane-degrading Bacterium Alcanivorax balearicus MACL04.</title>
        <authorList>
            <person name="Lai Q."/>
            <person name="Shao Z."/>
        </authorList>
    </citation>
    <scope>NUCLEOTIDE SEQUENCE</scope>
    <source>
        <strain evidence="1">MACL04</strain>
    </source>
</reference>
<dbReference type="Pfam" id="PF01513">
    <property type="entry name" value="NAD_kinase"/>
    <property type="match status" value="1"/>
</dbReference>
<evidence type="ECO:0000313" key="2">
    <source>
        <dbReference type="Proteomes" id="UP001064106"/>
    </source>
</evidence>
<dbReference type="Pfam" id="PF20143">
    <property type="entry name" value="NAD_kinase_C"/>
    <property type="match status" value="1"/>
</dbReference>
<dbReference type="SUPFAM" id="SSF111331">
    <property type="entry name" value="NAD kinase/diacylglycerol kinase-like"/>
    <property type="match status" value="1"/>
</dbReference>
<dbReference type="InterPro" id="IPR011386">
    <property type="entry name" value="Put_ATP-NAD_kin"/>
</dbReference>
<gene>
    <name evidence="1" type="ORF">MA04_01933</name>
</gene>
<sequence length="382" mass="40407">MTMDEKSPLTVGVLVNPFAGIGGAVGLKGSDGAETRAEALRRGARPMAVERMTRALQALGPAARPLRWLTWGGDMGEHSCRDAGLQAEIVGQSPPASEAEHSREAAAALVTAGVDLLLFAGGDGTARDLVDAVGQRIPVLGVPAGCKMHSAVYAVNPEAAGHLLADMRDGGLVALREAEVRDIDEEAFRHGEVRARYYGSLMVPEEGRYLQQVKCGGREVEDLVVTEIAAWIIDTLEDDVYYLVGSGSTLAVVMEQLGLPNTLLGVDIIRNGEIVAADVGAEAILECIGEAPARALLTVIGGQGHLFGRGNQQFSPAVIRRLGKDRVQILASRGKLATLEGRPLLVDTGDAELDQELCGLWPVTSGYEDTLLYRVALDAGEK</sequence>
<keyword evidence="2" id="KW-1185">Reference proteome</keyword>
<accession>A0ABT2QYP6</accession>
<organism evidence="1 2">
    <name type="scientific">Alloalcanivorax balearicus MACL04</name>
    <dbReference type="NCBI Taxonomy" id="1177182"/>
    <lineage>
        <taxon>Bacteria</taxon>
        <taxon>Pseudomonadati</taxon>
        <taxon>Pseudomonadota</taxon>
        <taxon>Gammaproteobacteria</taxon>
        <taxon>Oceanospirillales</taxon>
        <taxon>Alcanivoracaceae</taxon>
        <taxon>Alloalcanivorax</taxon>
    </lineage>
</organism>
<evidence type="ECO:0008006" key="3">
    <source>
        <dbReference type="Google" id="ProtNLM"/>
    </source>
</evidence>
<comment type="caution">
    <text evidence="1">The sequence shown here is derived from an EMBL/GenBank/DDBJ whole genome shotgun (WGS) entry which is preliminary data.</text>
</comment>
<dbReference type="Gene3D" id="3.40.50.10330">
    <property type="entry name" value="Probable inorganic polyphosphate/atp-NAD kinase, domain 1"/>
    <property type="match status" value="1"/>
</dbReference>
<dbReference type="InterPro" id="IPR016064">
    <property type="entry name" value="NAD/diacylglycerol_kinase_sf"/>
</dbReference>
<protein>
    <recommendedName>
        <fullName evidence="3">ATP-NAD kinase</fullName>
    </recommendedName>
</protein>
<dbReference type="EMBL" id="ARXS01000009">
    <property type="protein sequence ID" value="MCU5782633.1"/>
    <property type="molecule type" value="Genomic_DNA"/>
</dbReference>
<proteinExistence type="predicted"/>
<dbReference type="PANTHER" id="PTHR40697">
    <property type="entry name" value="ACETOIN CATABOLISM PROTEIN X"/>
    <property type="match status" value="1"/>
</dbReference>
<evidence type="ECO:0000313" key="1">
    <source>
        <dbReference type="EMBL" id="MCU5782633.1"/>
    </source>
</evidence>
<dbReference type="Proteomes" id="UP001064106">
    <property type="component" value="Unassembled WGS sequence"/>
</dbReference>
<dbReference type="InterPro" id="IPR039065">
    <property type="entry name" value="AcoX-like"/>
</dbReference>